<name>A0ABT6JM70_9GAMM</name>
<feature type="compositionally biased region" description="Low complexity" evidence="1">
    <location>
        <begin position="54"/>
        <end position="77"/>
    </location>
</feature>
<accession>A0ABT6JM70</accession>
<dbReference type="RefSeq" id="WP_280602717.1">
    <property type="nucleotide sequence ID" value="NZ_JARXRN010000028.1"/>
</dbReference>
<dbReference type="EMBL" id="JARXRN010000028">
    <property type="protein sequence ID" value="MDH5831758.1"/>
    <property type="molecule type" value="Genomic_DNA"/>
</dbReference>
<comment type="caution">
    <text evidence="3">The sequence shown here is derived from an EMBL/GenBank/DDBJ whole genome shotgun (WGS) entry which is preliminary data.</text>
</comment>
<evidence type="ECO:0000313" key="4">
    <source>
        <dbReference type="Proteomes" id="UP001156831"/>
    </source>
</evidence>
<keyword evidence="4" id="KW-1185">Reference proteome</keyword>
<protein>
    <submittedName>
        <fullName evidence="3">SPOR domain-containing protein</fullName>
    </submittedName>
</protein>
<dbReference type="InterPro" id="IPR007730">
    <property type="entry name" value="SPOR-like_dom"/>
</dbReference>
<evidence type="ECO:0000313" key="3">
    <source>
        <dbReference type="EMBL" id="MDH5831758.1"/>
    </source>
</evidence>
<proteinExistence type="predicted"/>
<feature type="domain" description="SPOR" evidence="2">
    <location>
        <begin position="138"/>
        <end position="218"/>
    </location>
</feature>
<organism evidence="3 4">
    <name type="scientific">Luteimonas rhizosphaericola</name>
    <dbReference type="NCBI Taxonomy" id="3042024"/>
    <lineage>
        <taxon>Bacteria</taxon>
        <taxon>Pseudomonadati</taxon>
        <taxon>Pseudomonadota</taxon>
        <taxon>Gammaproteobacteria</taxon>
        <taxon>Lysobacterales</taxon>
        <taxon>Lysobacteraceae</taxon>
        <taxon>Luteimonas</taxon>
    </lineage>
</organism>
<dbReference type="Proteomes" id="UP001156831">
    <property type="component" value="Unassembled WGS sequence"/>
</dbReference>
<reference evidence="3 4" key="1">
    <citation type="submission" date="2023-04" db="EMBL/GenBank/DDBJ databases">
        <title>Luteimonas sp. M1R5S18.</title>
        <authorList>
            <person name="Sun J.-Q."/>
        </authorList>
    </citation>
    <scope>NUCLEOTIDE SEQUENCE [LARGE SCALE GENOMIC DNA]</scope>
    <source>
        <strain evidence="3 4">M1R5S18</strain>
    </source>
</reference>
<evidence type="ECO:0000256" key="1">
    <source>
        <dbReference type="SAM" id="MobiDB-lite"/>
    </source>
</evidence>
<evidence type="ECO:0000259" key="2">
    <source>
        <dbReference type="PROSITE" id="PS51724"/>
    </source>
</evidence>
<dbReference type="Pfam" id="PF05036">
    <property type="entry name" value="SPOR"/>
    <property type="match status" value="1"/>
</dbReference>
<feature type="region of interest" description="Disordered" evidence="1">
    <location>
        <begin position="45"/>
        <end position="94"/>
    </location>
</feature>
<gene>
    <name evidence="3" type="ORF">QFW80_14645</name>
</gene>
<dbReference type="PROSITE" id="PS51724">
    <property type="entry name" value="SPOR"/>
    <property type="match status" value="1"/>
</dbReference>
<sequence length="260" mass="26447">MFARALIVLLLILNLGVALWWATREEAVPATSVALPAGAEPLQLLGEAPPPPAGAAARPAETASARASVPVPVASGADGAPPPATVSSDPPAVAGSLPAASQCHAFGPFDDAQAAARAAAALRPAVLRVATREVREARGASRGWDVRLPGLSDRAAAEAMAARLTAAGFRDHYLMPADAAGRVDIALGRFGGEDAARRHRAALQAAGFEAVEAPIGDGGPVRHWVDVAAGPEADLPVLQQAAAATQRERIECDRFAAAGR</sequence>